<dbReference type="NCBIfam" id="NF003962">
    <property type="entry name" value="PRK05454.2-5"/>
    <property type="match status" value="1"/>
</dbReference>
<evidence type="ECO:0000256" key="1">
    <source>
        <dbReference type="ARBA" id="ARBA00004429"/>
    </source>
</evidence>
<keyword evidence="15" id="KW-1185">Reference proteome</keyword>
<dbReference type="EMBL" id="NRSJ01000014">
    <property type="protein sequence ID" value="MBK1704783.1"/>
    <property type="molecule type" value="Genomic_DNA"/>
</dbReference>
<dbReference type="SUPFAM" id="SSF53448">
    <property type="entry name" value="Nucleotide-diphospho-sugar transferases"/>
    <property type="match status" value="1"/>
</dbReference>
<evidence type="ECO:0000313" key="15">
    <source>
        <dbReference type="Proteomes" id="UP001296776"/>
    </source>
</evidence>
<reference evidence="14" key="2">
    <citation type="journal article" date="2020" name="Microorganisms">
        <title>Osmotic Adaptation and Compatible Solute Biosynthesis of Phototrophic Bacteria as Revealed from Genome Analyses.</title>
        <authorList>
            <person name="Imhoff J.F."/>
            <person name="Rahn T."/>
            <person name="Kunzel S."/>
            <person name="Keller A."/>
            <person name="Neulinger S.C."/>
        </authorList>
    </citation>
    <scope>NUCLEOTIDE SEQUENCE</scope>
    <source>
        <strain evidence="14">DSM 11080</strain>
    </source>
</reference>
<keyword evidence="8" id="KW-0808">Transferase</keyword>
<evidence type="ECO:0000256" key="6">
    <source>
        <dbReference type="ARBA" id="ARBA00022519"/>
    </source>
</evidence>
<evidence type="ECO:0000256" key="3">
    <source>
        <dbReference type="ARBA" id="ARBA00009337"/>
    </source>
</evidence>
<evidence type="ECO:0000256" key="8">
    <source>
        <dbReference type="ARBA" id="ARBA00022679"/>
    </source>
</evidence>
<dbReference type="Pfam" id="PF13632">
    <property type="entry name" value="Glyco_trans_2_3"/>
    <property type="match status" value="1"/>
</dbReference>
<dbReference type="InterPro" id="IPR001173">
    <property type="entry name" value="Glyco_trans_2-like"/>
</dbReference>
<evidence type="ECO:0000259" key="13">
    <source>
        <dbReference type="Pfam" id="PF13632"/>
    </source>
</evidence>
<keyword evidence="7" id="KW-0328">Glycosyltransferase</keyword>
<evidence type="ECO:0000256" key="9">
    <source>
        <dbReference type="ARBA" id="ARBA00022692"/>
    </source>
</evidence>
<comment type="caution">
    <text evidence="14">The sequence shown here is derived from an EMBL/GenBank/DDBJ whole genome shotgun (WGS) entry which is preliminary data.</text>
</comment>
<evidence type="ECO:0000256" key="4">
    <source>
        <dbReference type="ARBA" id="ARBA00020585"/>
    </source>
</evidence>
<proteinExistence type="inferred from homology"/>
<evidence type="ECO:0000256" key="7">
    <source>
        <dbReference type="ARBA" id="ARBA00022676"/>
    </source>
</evidence>
<keyword evidence="5" id="KW-1003">Cell membrane</keyword>
<evidence type="ECO:0000256" key="5">
    <source>
        <dbReference type="ARBA" id="ARBA00022475"/>
    </source>
</evidence>
<keyword evidence="10 12" id="KW-1133">Transmembrane helix</keyword>
<reference evidence="14" key="1">
    <citation type="submission" date="2017-08" db="EMBL/GenBank/DDBJ databases">
        <authorList>
            <person name="Imhoff J.F."/>
            <person name="Rahn T."/>
            <person name="Kuenzel S."/>
            <person name="Neulinger S.C."/>
        </authorList>
    </citation>
    <scope>NUCLEOTIDE SEQUENCE</scope>
    <source>
        <strain evidence="14">DSM 11080</strain>
    </source>
</reference>
<dbReference type="PANTHER" id="PTHR43867:SF5">
    <property type="entry name" value="GLUCANS BIOSYNTHESIS GLUCOSYLTRANSFERASE H"/>
    <property type="match status" value="1"/>
</dbReference>
<feature type="transmembrane region" description="Helical" evidence="12">
    <location>
        <begin position="556"/>
        <end position="580"/>
    </location>
</feature>
<comment type="subcellular location">
    <subcellularLocation>
        <location evidence="1">Cell inner membrane</location>
        <topology evidence="1">Multi-pass membrane protein</topology>
    </subcellularLocation>
</comment>
<dbReference type="GO" id="GO:0005886">
    <property type="term" value="C:plasma membrane"/>
    <property type="evidence" value="ECO:0007669"/>
    <property type="project" value="UniProtKB-SubCell"/>
</dbReference>
<comment type="similarity">
    <text evidence="3">Belongs to the glycosyltransferase 2 family. OpgH subfamily.</text>
</comment>
<evidence type="ECO:0000313" key="14">
    <source>
        <dbReference type="EMBL" id="MBK1704783.1"/>
    </source>
</evidence>
<dbReference type="GO" id="GO:0016758">
    <property type="term" value="F:hexosyltransferase activity"/>
    <property type="evidence" value="ECO:0007669"/>
    <property type="project" value="TreeGrafter"/>
</dbReference>
<evidence type="ECO:0000256" key="12">
    <source>
        <dbReference type="SAM" id="Phobius"/>
    </source>
</evidence>
<keyword evidence="6" id="KW-0997">Cell inner membrane</keyword>
<evidence type="ECO:0000256" key="11">
    <source>
        <dbReference type="ARBA" id="ARBA00023136"/>
    </source>
</evidence>
<evidence type="ECO:0000256" key="2">
    <source>
        <dbReference type="ARBA" id="ARBA00005001"/>
    </source>
</evidence>
<feature type="transmembrane region" description="Helical" evidence="12">
    <location>
        <begin position="470"/>
        <end position="489"/>
    </location>
</feature>
<sequence length="630" mass="68955">MIDKLNNHWKRPAMVSSSIEGAEDALVTTGARWARLPLRWRRVGFAVLVVSTILLMLGLMTWTLGAGGYDWLDGLLIVCFAMTLPWTVIGFWNAVVGFIILRTAPEPAHALYPPAASVDDAAPIIADSALLSCIRNEDVTSVVRNLDRMLDELDAAGVQDRFTLYVLSDSTWPEVIAAEEEQVGRLRSRWNGVIEVVYRRRSSNPGYKAGNIGDFCARWGAEHDFMLVLDADSLMAAATILRMVRLLQARPGLGILQTLTVGLPSDSAFARPFQFGMRLGMKSYSIGSAWWQADAGSYWGHNALIRLRPFVAHCALPRIAGKGPLSGAILSHDQLEAAWMRRAGYEVRVMPIEGGSWEEHPPTLLEFVRRDLRWCQGNMQYLRLGRDEIAGLHPVSRWQLRLAVMMFLASPAWLMLMLVGVLRLGFDGEGPVYRPETGLALFALVMTMVFAPKLATIIDALSSAAGRARFGGGLRLGISSLAEIGFAALLAPIMAIAHTLFLAELALGRAMVWGAQRRALHGVRWRDAVRRLWPQTLIGGLGVAWLSLHAPPGAVVISPFFIGALFAIPIAVTTASPALGRLVAWLGLWRTPDEVEPVAILRAARPECGAASVQPLLATGWREQTAEALD</sequence>
<name>A0AAJ0U3T4_9GAMM</name>
<keyword evidence="11 12" id="KW-0472">Membrane</keyword>
<dbReference type="Proteomes" id="UP001296776">
    <property type="component" value="Unassembled WGS sequence"/>
</dbReference>
<feature type="transmembrane region" description="Helical" evidence="12">
    <location>
        <begin position="75"/>
        <end position="101"/>
    </location>
</feature>
<organism evidence="14 15">
    <name type="scientific">Halochromatium glycolicum</name>
    <dbReference type="NCBI Taxonomy" id="85075"/>
    <lineage>
        <taxon>Bacteria</taxon>
        <taxon>Pseudomonadati</taxon>
        <taxon>Pseudomonadota</taxon>
        <taxon>Gammaproteobacteria</taxon>
        <taxon>Chromatiales</taxon>
        <taxon>Chromatiaceae</taxon>
        <taxon>Halochromatium</taxon>
    </lineage>
</organism>
<feature type="transmembrane region" description="Helical" evidence="12">
    <location>
        <begin position="43"/>
        <end position="63"/>
    </location>
</feature>
<dbReference type="Gene3D" id="3.90.550.10">
    <property type="entry name" value="Spore Coat Polysaccharide Biosynthesis Protein SpsA, Chain A"/>
    <property type="match status" value="1"/>
</dbReference>
<keyword evidence="9 12" id="KW-0812">Transmembrane</keyword>
<feature type="transmembrane region" description="Helical" evidence="12">
    <location>
        <begin position="438"/>
        <end position="458"/>
    </location>
</feature>
<dbReference type="PANTHER" id="PTHR43867">
    <property type="entry name" value="CELLULOSE SYNTHASE CATALYTIC SUBUNIT A [UDP-FORMING]"/>
    <property type="match status" value="1"/>
</dbReference>
<gene>
    <name evidence="14" type="ORF">CKO40_09595</name>
</gene>
<dbReference type="NCBIfam" id="NF003958">
    <property type="entry name" value="PRK05454.2-1"/>
    <property type="match status" value="1"/>
</dbReference>
<feature type="domain" description="Glycosyltransferase 2-like" evidence="13">
    <location>
        <begin position="227"/>
        <end position="451"/>
    </location>
</feature>
<dbReference type="AlphaFoldDB" id="A0AAJ0U3T4"/>
<feature type="transmembrane region" description="Helical" evidence="12">
    <location>
        <begin position="402"/>
        <end position="426"/>
    </location>
</feature>
<comment type="pathway">
    <text evidence="2">Glycan metabolism; osmoregulated periplasmic glucan (OPG) biosynthesis.</text>
</comment>
<protein>
    <recommendedName>
        <fullName evidence="4">Glucans biosynthesis glucosyltransferase H</fullName>
    </recommendedName>
</protein>
<accession>A0AAJ0U3T4</accession>
<dbReference type="InterPro" id="IPR050321">
    <property type="entry name" value="Glycosyltr_2/OpgH_subfam"/>
</dbReference>
<dbReference type="InterPro" id="IPR029044">
    <property type="entry name" value="Nucleotide-diphossugar_trans"/>
</dbReference>
<evidence type="ECO:0000256" key="10">
    <source>
        <dbReference type="ARBA" id="ARBA00022989"/>
    </source>
</evidence>